<evidence type="ECO:0000313" key="17">
    <source>
        <dbReference type="EMBL" id="OMJ69974.1"/>
    </source>
</evidence>
<dbReference type="Pfam" id="PF00153">
    <property type="entry name" value="Mito_carr"/>
    <property type="match status" value="3"/>
</dbReference>
<feature type="repeat" description="Solcar" evidence="14">
    <location>
        <begin position="212"/>
        <end position="301"/>
    </location>
</feature>
<keyword evidence="9 16" id="KW-1133">Transmembrane helix</keyword>
<dbReference type="SUPFAM" id="SSF103506">
    <property type="entry name" value="Mitochondrial carrier"/>
    <property type="match status" value="1"/>
</dbReference>
<accession>A0A1R2AZK9</accession>
<name>A0A1R2AZK9_9CILI</name>
<evidence type="ECO:0000256" key="7">
    <source>
        <dbReference type="ARBA" id="ARBA00022737"/>
    </source>
</evidence>
<evidence type="ECO:0000256" key="1">
    <source>
        <dbReference type="ARBA" id="ARBA00004448"/>
    </source>
</evidence>
<comment type="subunit">
    <text evidence="3 16">Monomer.</text>
</comment>
<feature type="transmembrane region" description="Helical" evidence="16">
    <location>
        <begin position="215"/>
        <end position="235"/>
    </location>
</feature>
<dbReference type="InterPro" id="IPR002113">
    <property type="entry name" value="ADT_euk_type"/>
</dbReference>
<dbReference type="Proteomes" id="UP000187209">
    <property type="component" value="Unassembled WGS sequence"/>
</dbReference>
<keyword evidence="11 14" id="KW-0472">Membrane</keyword>
<organism evidence="17 18">
    <name type="scientific">Stentor coeruleus</name>
    <dbReference type="NCBI Taxonomy" id="5963"/>
    <lineage>
        <taxon>Eukaryota</taxon>
        <taxon>Sar</taxon>
        <taxon>Alveolata</taxon>
        <taxon>Ciliophora</taxon>
        <taxon>Postciliodesmatophora</taxon>
        <taxon>Heterotrichea</taxon>
        <taxon>Heterotrichida</taxon>
        <taxon>Stentoridae</taxon>
        <taxon>Stentor</taxon>
    </lineage>
</organism>
<dbReference type="GO" id="GO:0005743">
    <property type="term" value="C:mitochondrial inner membrane"/>
    <property type="evidence" value="ECO:0007669"/>
    <property type="project" value="UniProtKB-SubCell"/>
</dbReference>
<dbReference type="GO" id="GO:0140021">
    <property type="term" value="P:mitochondrial ADP transmembrane transport"/>
    <property type="evidence" value="ECO:0007669"/>
    <property type="project" value="InterPro"/>
</dbReference>
<comment type="function">
    <text evidence="16">Catalyzes the exchange of ADP and ATP across the membrane.</text>
</comment>
<keyword evidence="10" id="KW-0496">Mitochondrion</keyword>
<keyword evidence="7" id="KW-0677">Repeat</keyword>
<evidence type="ECO:0000256" key="8">
    <source>
        <dbReference type="ARBA" id="ARBA00022792"/>
    </source>
</evidence>
<evidence type="ECO:0000256" key="12">
    <source>
        <dbReference type="ARBA" id="ARBA00024143"/>
    </source>
</evidence>
<dbReference type="AlphaFoldDB" id="A0A1R2AZK9"/>
<dbReference type="PRINTS" id="PR00927">
    <property type="entry name" value="ADPTRNSLCASE"/>
</dbReference>
<evidence type="ECO:0000256" key="16">
    <source>
        <dbReference type="RuleBase" id="RU368008"/>
    </source>
</evidence>
<keyword evidence="4 15" id="KW-0813">Transport</keyword>
<protein>
    <recommendedName>
        <fullName evidence="16">ADP/ATP translocase</fullName>
    </recommendedName>
    <alternativeName>
        <fullName evidence="16">ADP,ATP carrier protein</fullName>
    </alternativeName>
</protein>
<dbReference type="GO" id="GO:0005471">
    <property type="term" value="F:ATP:ADP antiporter activity"/>
    <property type="evidence" value="ECO:0007669"/>
    <property type="project" value="UniProtKB-UniRule"/>
</dbReference>
<evidence type="ECO:0000256" key="3">
    <source>
        <dbReference type="ARBA" id="ARBA00011245"/>
    </source>
</evidence>
<dbReference type="InterPro" id="IPR018108">
    <property type="entry name" value="MCP_transmembrane"/>
</dbReference>
<dbReference type="Gene3D" id="1.50.40.10">
    <property type="entry name" value="Mitochondrial carrier domain"/>
    <property type="match status" value="1"/>
</dbReference>
<dbReference type="GO" id="GO:1990544">
    <property type="term" value="P:mitochondrial ATP transmembrane transport"/>
    <property type="evidence" value="ECO:0007669"/>
    <property type="project" value="InterPro"/>
</dbReference>
<dbReference type="PROSITE" id="PS50920">
    <property type="entry name" value="SOLCAR"/>
    <property type="match status" value="3"/>
</dbReference>
<dbReference type="OrthoDB" id="270584at2759"/>
<evidence type="ECO:0000313" key="18">
    <source>
        <dbReference type="Proteomes" id="UP000187209"/>
    </source>
</evidence>
<dbReference type="PANTHER" id="PTHR45635">
    <property type="entry name" value="ADP,ATP CARRIER PROTEIN 1-RELATED-RELATED"/>
    <property type="match status" value="1"/>
</dbReference>
<evidence type="ECO:0000256" key="4">
    <source>
        <dbReference type="ARBA" id="ARBA00022448"/>
    </source>
</evidence>
<comment type="caution">
    <text evidence="17">The sequence shown here is derived from an EMBL/GenBank/DDBJ whole genome shotgun (WGS) entry which is preliminary data.</text>
</comment>
<feature type="repeat" description="Solcar" evidence="14">
    <location>
        <begin position="114"/>
        <end position="204"/>
    </location>
</feature>
<evidence type="ECO:0000256" key="6">
    <source>
        <dbReference type="ARBA" id="ARBA00022692"/>
    </source>
</evidence>
<evidence type="ECO:0000256" key="15">
    <source>
        <dbReference type="RuleBase" id="RU000488"/>
    </source>
</evidence>
<dbReference type="PRINTS" id="PR00926">
    <property type="entry name" value="MITOCARRIER"/>
</dbReference>
<evidence type="ECO:0000256" key="13">
    <source>
        <dbReference type="ARBA" id="ARBA00045250"/>
    </source>
</evidence>
<gene>
    <name evidence="17" type="ORF">SteCoe_32172</name>
</gene>
<comment type="catalytic activity">
    <reaction evidence="12">
        <text>ADP(in) + ATP(out) = ADP(out) + ATP(in)</text>
        <dbReference type="Rhea" id="RHEA:34999"/>
        <dbReference type="ChEBI" id="CHEBI:30616"/>
        <dbReference type="ChEBI" id="CHEBI:456216"/>
    </reaction>
    <physiologicalReaction direction="left-to-right" evidence="12">
        <dbReference type="Rhea" id="RHEA:35000"/>
    </physiologicalReaction>
</comment>
<evidence type="ECO:0000256" key="9">
    <source>
        <dbReference type="ARBA" id="ARBA00022989"/>
    </source>
</evidence>
<evidence type="ECO:0000256" key="5">
    <source>
        <dbReference type="ARBA" id="ARBA00022449"/>
    </source>
</evidence>
<comment type="subcellular location">
    <subcellularLocation>
        <location evidence="16">Membrane</location>
        <topology evidence="16">Multi-pass membrane protein</topology>
    </subcellularLocation>
    <subcellularLocation>
        <location evidence="1">Mitochondrion inner membrane</location>
        <topology evidence="1">Multi-pass membrane protein</topology>
    </subcellularLocation>
</comment>
<dbReference type="PANTHER" id="PTHR45635:SF14">
    <property type="entry name" value="ADP_ATP TRANSLOCASE"/>
    <property type="match status" value="1"/>
</dbReference>
<keyword evidence="5" id="KW-0050">Antiport</keyword>
<evidence type="ECO:0000256" key="10">
    <source>
        <dbReference type="ARBA" id="ARBA00023128"/>
    </source>
</evidence>
<proteinExistence type="inferred from homology"/>
<feature type="transmembrane region" description="Helical" evidence="16">
    <location>
        <begin position="176"/>
        <end position="195"/>
    </location>
</feature>
<keyword evidence="6 14" id="KW-0812">Transmembrane</keyword>
<dbReference type="EMBL" id="MPUH01001138">
    <property type="protein sequence ID" value="OMJ69974.1"/>
    <property type="molecule type" value="Genomic_DNA"/>
</dbReference>
<evidence type="ECO:0000256" key="14">
    <source>
        <dbReference type="PROSITE-ProRule" id="PRU00282"/>
    </source>
</evidence>
<feature type="repeat" description="Solcar" evidence="14">
    <location>
        <begin position="9"/>
        <end position="102"/>
    </location>
</feature>
<keyword evidence="8" id="KW-0999">Mitochondrion inner membrane</keyword>
<keyword evidence="18" id="KW-1185">Reference proteome</keyword>
<comment type="function">
    <text evidence="13">ADP:ATP antiporter that mediates import of ADP into the mitochondrial matrix for ATP synthesis, and export of ATP out to fuel the cell. Cycles between the cytoplasmic-open state (c-state) and the matrix-open state (m-state): operates by the alternating access mechanism with a single substrate-binding site intermittently exposed to either the cytosolic (c-state) or matrix (m-state) side of the inner mitochondrial membrane.</text>
</comment>
<evidence type="ECO:0000256" key="11">
    <source>
        <dbReference type="ARBA" id="ARBA00023136"/>
    </source>
</evidence>
<evidence type="ECO:0000256" key="2">
    <source>
        <dbReference type="ARBA" id="ARBA00006375"/>
    </source>
</evidence>
<sequence>MAHSGSPEFDFALKILFGGVIAGIAKTIPAPIERVQLLLQLQDAKKCMEDPSKKYKGIINCFSRVYKEQGLMSFWRGNLPNVIKFFPTQLCILAIKDNIEKLLPKYNPKTHFLNSFIMNSMSGGLAGCISLCVSYPFDFIRTRMATDIGKNKSDREFLSMADVVNKTMKTDGISGIYRGASISMIGIFLYRFLYFGMIDTGKMTLFDDTTKSKFFLFWSFAQTITIFLRFITYPLDTIRRKMMMQSGRNNMLYDNTIDCIAKIYMKEGGIKGFFKGAGCNVVKGTGGTMIMVYITNSKSSLDTSHQ</sequence>
<comment type="caution">
    <text evidence="16">Lacks conserved residue(s) required for the propagation of feature annotation.</text>
</comment>
<dbReference type="InterPro" id="IPR023395">
    <property type="entry name" value="MCP_dom_sf"/>
</dbReference>
<dbReference type="InterPro" id="IPR002067">
    <property type="entry name" value="MCP"/>
</dbReference>
<reference evidence="17 18" key="1">
    <citation type="submission" date="2016-11" db="EMBL/GenBank/DDBJ databases">
        <title>The macronuclear genome of Stentor coeruleus: a giant cell with tiny introns.</title>
        <authorList>
            <person name="Slabodnick M."/>
            <person name="Ruby J.G."/>
            <person name="Reiff S.B."/>
            <person name="Swart E.C."/>
            <person name="Gosai S."/>
            <person name="Prabakaran S."/>
            <person name="Witkowska E."/>
            <person name="Larue G.E."/>
            <person name="Fisher S."/>
            <person name="Freeman R.M."/>
            <person name="Gunawardena J."/>
            <person name="Chu W."/>
            <person name="Stover N.A."/>
            <person name="Gregory B.D."/>
            <person name="Nowacki M."/>
            <person name="Derisi J."/>
            <person name="Roy S.W."/>
            <person name="Marshall W.F."/>
            <person name="Sood P."/>
        </authorList>
    </citation>
    <scope>NUCLEOTIDE SEQUENCE [LARGE SCALE GENOMIC DNA]</scope>
    <source>
        <strain evidence="17">WM001</strain>
    </source>
</reference>
<comment type="similarity">
    <text evidence="2 15">Belongs to the mitochondrial carrier (TC 2.A.29) family.</text>
</comment>